<organism evidence="1 2">
    <name type="scientific">Sporomusa silvacetica DSM 10669</name>
    <dbReference type="NCBI Taxonomy" id="1123289"/>
    <lineage>
        <taxon>Bacteria</taxon>
        <taxon>Bacillati</taxon>
        <taxon>Bacillota</taxon>
        <taxon>Negativicutes</taxon>
        <taxon>Selenomonadales</taxon>
        <taxon>Sporomusaceae</taxon>
        <taxon>Sporomusa</taxon>
    </lineage>
</organism>
<dbReference type="RefSeq" id="WP_094607260.1">
    <property type="nucleotide sequence ID" value="NZ_CP155573.1"/>
</dbReference>
<evidence type="ECO:0000313" key="1">
    <source>
        <dbReference type="EMBL" id="XFO67058.1"/>
    </source>
</evidence>
<protein>
    <recommendedName>
        <fullName evidence="3">SipL SPOCS domain-containing protein</fullName>
    </recommendedName>
</protein>
<dbReference type="EMBL" id="CP155573">
    <property type="protein sequence ID" value="XFO67058.1"/>
    <property type="molecule type" value="Genomic_DNA"/>
</dbReference>
<proteinExistence type="predicted"/>
<keyword evidence="2" id="KW-1185">Reference proteome</keyword>
<dbReference type="Proteomes" id="UP000216752">
    <property type="component" value="Chromosome"/>
</dbReference>
<sequence length="110" mass="11956">MSNKTDNGDIILGTATVLVNVGETPLVLIGTIERIIALEHLERKDDTKTVIIPGKVHVDADVREREQFLIMDVSNAILPEDFPLTIAQLTAGDVAISLESIIMILPVEVV</sequence>
<evidence type="ECO:0000313" key="2">
    <source>
        <dbReference type="Proteomes" id="UP000216752"/>
    </source>
</evidence>
<gene>
    <name evidence="1" type="ORF">SPSIL_032370</name>
</gene>
<accession>A0ABZ3INQ6</accession>
<reference evidence="1" key="1">
    <citation type="submission" date="2024-05" db="EMBL/GenBank/DDBJ databases">
        <title>Isolation and characterization of Sporomusa carbonis sp. nov., a carboxydotrophic hydrogenogen in the genus of Sporomusa isolated from a charcoal burning pile.</title>
        <authorList>
            <person name="Boeer T."/>
            <person name="Rosenbaum F."/>
            <person name="Eysell L."/>
            <person name="Mueller V."/>
            <person name="Daniel R."/>
            <person name="Poehlein A."/>
        </authorList>
    </citation>
    <scope>NUCLEOTIDE SEQUENCE [LARGE SCALE GENOMIC DNA]</scope>
    <source>
        <strain evidence="1">DSM 10669</strain>
    </source>
</reference>
<name>A0ABZ3INQ6_9FIRM</name>
<evidence type="ECO:0008006" key="3">
    <source>
        <dbReference type="Google" id="ProtNLM"/>
    </source>
</evidence>